<dbReference type="AlphaFoldDB" id="A0AA88M5F7"/>
<evidence type="ECO:0000313" key="2">
    <source>
        <dbReference type="EMBL" id="KAK2830606.1"/>
    </source>
</evidence>
<keyword evidence="3" id="KW-1185">Reference proteome</keyword>
<dbReference type="Proteomes" id="UP001187415">
    <property type="component" value="Unassembled WGS sequence"/>
</dbReference>
<evidence type="ECO:0000313" key="3">
    <source>
        <dbReference type="Proteomes" id="UP001187415"/>
    </source>
</evidence>
<proteinExistence type="predicted"/>
<accession>A0AA88M5F7</accession>
<feature type="region of interest" description="Disordered" evidence="1">
    <location>
        <begin position="99"/>
        <end position="123"/>
    </location>
</feature>
<reference evidence="2" key="1">
    <citation type="submission" date="2023-07" db="EMBL/GenBank/DDBJ databases">
        <title>Chromosome-level Genome Assembly of Striped Snakehead (Channa striata).</title>
        <authorList>
            <person name="Liu H."/>
        </authorList>
    </citation>
    <scope>NUCLEOTIDE SEQUENCE</scope>
    <source>
        <strain evidence="2">Gz</strain>
        <tissue evidence="2">Muscle</tissue>
    </source>
</reference>
<comment type="caution">
    <text evidence="2">The sequence shown here is derived from an EMBL/GenBank/DDBJ whole genome shotgun (WGS) entry which is preliminary data.</text>
</comment>
<sequence>MTEKDVMCLEFYVLGRVTYRYQDGRDRAPSNRQLWGITAALGTLECLTLFPVSSGKLKLSVRTEELVISGDRENRVSHRTTKICPPSTCPFLATPLRESSAKGLQDMDDGCQQEEDGRRGRWE</sequence>
<evidence type="ECO:0000256" key="1">
    <source>
        <dbReference type="SAM" id="MobiDB-lite"/>
    </source>
</evidence>
<organism evidence="2 3">
    <name type="scientific">Channa striata</name>
    <name type="common">Snakehead murrel</name>
    <name type="synonym">Ophicephalus striatus</name>
    <dbReference type="NCBI Taxonomy" id="64152"/>
    <lineage>
        <taxon>Eukaryota</taxon>
        <taxon>Metazoa</taxon>
        <taxon>Chordata</taxon>
        <taxon>Craniata</taxon>
        <taxon>Vertebrata</taxon>
        <taxon>Euteleostomi</taxon>
        <taxon>Actinopterygii</taxon>
        <taxon>Neopterygii</taxon>
        <taxon>Teleostei</taxon>
        <taxon>Neoteleostei</taxon>
        <taxon>Acanthomorphata</taxon>
        <taxon>Anabantaria</taxon>
        <taxon>Anabantiformes</taxon>
        <taxon>Channoidei</taxon>
        <taxon>Channidae</taxon>
        <taxon>Channa</taxon>
    </lineage>
</organism>
<protein>
    <submittedName>
        <fullName evidence="2">Uncharacterized protein</fullName>
    </submittedName>
</protein>
<dbReference type="EMBL" id="JAUPFM010000014">
    <property type="protein sequence ID" value="KAK2830606.1"/>
    <property type="molecule type" value="Genomic_DNA"/>
</dbReference>
<gene>
    <name evidence="2" type="ORF">Q5P01_018537</name>
</gene>
<name>A0AA88M5F7_CHASR</name>